<dbReference type="InterPro" id="IPR011234">
    <property type="entry name" value="Fumarylacetoacetase-like_C"/>
</dbReference>
<protein>
    <submittedName>
        <fullName evidence="5">Fumarylacetoacetate hydrolase</fullName>
    </submittedName>
</protein>
<evidence type="ECO:0000259" key="4">
    <source>
        <dbReference type="Pfam" id="PF01557"/>
    </source>
</evidence>
<dbReference type="RefSeq" id="XP_020130212.1">
    <property type="nucleotide sequence ID" value="XM_020273486.1"/>
</dbReference>
<keyword evidence="5" id="KW-0378">Hydrolase</keyword>
<evidence type="ECO:0000256" key="2">
    <source>
        <dbReference type="ARBA" id="ARBA00022723"/>
    </source>
</evidence>
<dbReference type="STRING" id="236234.A0A1J9QZZ1"/>
<comment type="similarity">
    <text evidence="1">Belongs to the FAH family.</text>
</comment>
<comment type="caution">
    <text evidence="5">The sequence shown here is derived from an EMBL/GenBank/DDBJ whole genome shotgun (WGS) entry which is preliminary data.</text>
</comment>
<dbReference type="OrthoDB" id="194468at2759"/>
<dbReference type="InterPro" id="IPR029058">
    <property type="entry name" value="AB_hydrolase_fold"/>
</dbReference>
<dbReference type="PANTHER" id="PTHR11820:SF7">
    <property type="entry name" value="ACYLPYRUVASE FAHD1, MITOCHONDRIAL"/>
    <property type="match status" value="1"/>
</dbReference>
<feature type="compositionally biased region" description="Pro residues" evidence="3">
    <location>
        <begin position="436"/>
        <end position="449"/>
    </location>
</feature>
<reference evidence="5 6" key="1">
    <citation type="submission" date="2016-10" db="EMBL/GenBank/DDBJ databases">
        <title>Proteomics and genomics reveal pathogen-plant mechanisms compatible with a hemibiotrophic lifestyle of Diplodia corticola.</title>
        <authorList>
            <person name="Fernandes I."/>
            <person name="De Jonge R."/>
            <person name="Van De Peer Y."/>
            <person name="Devreese B."/>
            <person name="Alves A."/>
            <person name="Esteves A.C."/>
        </authorList>
    </citation>
    <scope>NUCLEOTIDE SEQUENCE [LARGE SCALE GENOMIC DNA]</scope>
    <source>
        <strain evidence="5 6">CBS 112549</strain>
    </source>
</reference>
<gene>
    <name evidence="5" type="ORF">BKCO1_2600083</name>
</gene>
<dbReference type="InterPro" id="IPR036663">
    <property type="entry name" value="Fumarylacetoacetase_C_sf"/>
</dbReference>
<dbReference type="FunFam" id="3.90.850.10:FF:000002">
    <property type="entry name" value="2-hydroxyhepta-2,4-diene-1,7-dioate isomerase"/>
    <property type="match status" value="1"/>
</dbReference>
<dbReference type="Proteomes" id="UP000183809">
    <property type="component" value="Unassembled WGS sequence"/>
</dbReference>
<feature type="compositionally biased region" description="Low complexity" evidence="3">
    <location>
        <begin position="450"/>
        <end position="467"/>
    </location>
</feature>
<feature type="region of interest" description="Disordered" evidence="3">
    <location>
        <begin position="432"/>
        <end position="501"/>
    </location>
</feature>
<dbReference type="AlphaFoldDB" id="A0A1J9QZZ1"/>
<feature type="compositionally biased region" description="Basic residues" evidence="3">
    <location>
        <begin position="468"/>
        <end position="480"/>
    </location>
</feature>
<accession>A0A1J9QZZ1</accession>
<feature type="region of interest" description="Disordered" evidence="3">
    <location>
        <begin position="551"/>
        <end position="576"/>
    </location>
</feature>
<feature type="compositionally biased region" description="Basic and acidic residues" evidence="3">
    <location>
        <begin position="551"/>
        <end position="562"/>
    </location>
</feature>
<dbReference type="Gene3D" id="3.40.50.1820">
    <property type="entry name" value="alpha/beta hydrolase"/>
    <property type="match status" value="1"/>
</dbReference>
<feature type="domain" description="Fumarylacetoacetase-like C-terminal" evidence="4">
    <location>
        <begin position="81"/>
        <end position="292"/>
    </location>
</feature>
<dbReference type="GO" id="GO:0006107">
    <property type="term" value="P:oxaloacetate metabolic process"/>
    <property type="evidence" value="ECO:0007669"/>
    <property type="project" value="UniProtKB-ARBA"/>
</dbReference>
<organism evidence="5 6">
    <name type="scientific">Diplodia corticola</name>
    <dbReference type="NCBI Taxonomy" id="236234"/>
    <lineage>
        <taxon>Eukaryota</taxon>
        <taxon>Fungi</taxon>
        <taxon>Dikarya</taxon>
        <taxon>Ascomycota</taxon>
        <taxon>Pezizomycotina</taxon>
        <taxon>Dothideomycetes</taxon>
        <taxon>Dothideomycetes incertae sedis</taxon>
        <taxon>Botryosphaeriales</taxon>
        <taxon>Botryosphaeriaceae</taxon>
        <taxon>Diplodia</taxon>
    </lineage>
</organism>
<dbReference type="GO" id="GO:0046872">
    <property type="term" value="F:metal ion binding"/>
    <property type="evidence" value="ECO:0007669"/>
    <property type="project" value="UniProtKB-KW"/>
</dbReference>
<keyword evidence="2" id="KW-0479">Metal-binding</keyword>
<dbReference type="Pfam" id="PF01557">
    <property type="entry name" value="FAA_hydrolase"/>
    <property type="match status" value="1"/>
</dbReference>
<name>A0A1J9QZZ1_9PEZI</name>
<sequence length="663" mass="70470">MAAGYTNYVSYEDPATKRPRIGHLDLDTDTIHALSFQSGAPVQSLYQVIEAGEENISLDEFEDPTPVSRLRVLPPITGRDILAVGKNYFDHAKEFNRSGFDSSDKVDVPSHPVIFTKRATSIIAHGDQIYHHPDFTHSLDYEGEIGVIVGKSGYRVAQDNAMDHVWGYTIINDVTARERQRDHKQFFIGKSGDTFCPMGPIARPAKHLPDVLRVQTVVNGKLEQDATSNDLIFSVPFLIKTLSEGMTLQPGDVIATGTPAGVGIGKKPPVYLSPGDTISVSVTGLGTLTNAVTADLPPPPPSSHPPSATADLPTLTTHLLHATLPPTNNPVTFLPTPGFPASSFSALCASLLQHPSSSSSSSPDTAHHNVSYTTATVTATAANLFPTLAHPLRTLTTSTTTTTQPLTLITHGPSALTALHLASSPTTNITNLILINPPPLPPPPPPSSLLPPNDDNNDTTTTDTHLPTRLRHLIASSRRRSNSDSGSDTAATPPPPTIPDLIAAHEIGSKAKTSDPLAVAACRLSAPADAWAWEWARAALLARVVAREVAADQGRRQNRAGDDDGGDGQWSDGGLDGLDEVRADVLVITGDEDWMAPAEGWEGWVGGEDEDEAEARGSGSGEGKKRRREIRVLEGVGHWAMLEDVRGVAEAVRGFLAAAAPAA</sequence>
<dbReference type="GO" id="GO:0018773">
    <property type="term" value="F:acetylpyruvate hydrolase activity"/>
    <property type="evidence" value="ECO:0007669"/>
    <property type="project" value="TreeGrafter"/>
</dbReference>
<evidence type="ECO:0000256" key="3">
    <source>
        <dbReference type="SAM" id="MobiDB-lite"/>
    </source>
</evidence>
<keyword evidence="6" id="KW-1185">Reference proteome</keyword>
<evidence type="ECO:0000313" key="5">
    <source>
        <dbReference type="EMBL" id="OJD33952.1"/>
    </source>
</evidence>
<evidence type="ECO:0000313" key="6">
    <source>
        <dbReference type="Proteomes" id="UP000183809"/>
    </source>
</evidence>
<dbReference type="GO" id="GO:0050163">
    <property type="term" value="F:oxaloacetate tautomerase activity"/>
    <property type="evidence" value="ECO:0007669"/>
    <property type="project" value="UniProtKB-ARBA"/>
</dbReference>
<dbReference type="SUPFAM" id="SSF53474">
    <property type="entry name" value="alpha/beta-Hydrolases"/>
    <property type="match status" value="1"/>
</dbReference>
<dbReference type="PANTHER" id="PTHR11820">
    <property type="entry name" value="ACYLPYRUVASE"/>
    <property type="match status" value="1"/>
</dbReference>
<dbReference type="SUPFAM" id="SSF56529">
    <property type="entry name" value="FAH"/>
    <property type="match status" value="1"/>
</dbReference>
<dbReference type="Gene3D" id="3.90.850.10">
    <property type="entry name" value="Fumarylacetoacetase-like, C-terminal domain"/>
    <property type="match status" value="1"/>
</dbReference>
<dbReference type="GeneID" id="31013747"/>
<evidence type="ECO:0000256" key="1">
    <source>
        <dbReference type="ARBA" id="ARBA00010211"/>
    </source>
</evidence>
<proteinExistence type="inferred from homology"/>
<dbReference type="EMBL" id="MNUE01000026">
    <property type="protein sequence ID" value="OJD33952.1"/>
    <property type="molecule type" value="Genomic_DNA"/>
</dbReference>
<feature type="region of interest" description="Disordered" evidence="3">
    <location>
        <begin position="599"/>
        <end position="626"/>
    </location>
</feature>